<reference evidence="3" key="1">
    <citation type="journal article" date="2020" name="Nat. Commun.">
        <title>Genome sequence of the cluster root forming white lupin.</title>
        <authorList>
            <person name="Hufnagel B."/>
            <person name="Marques A."/>
            <person name="Soriano A."/>
            <person name="Marques L."/>
            <person name="Divol F."/>
            <person name="Doumas P."/>
            <person name="Sallet E."/>
            <person name="Mancinotti D."/>
            <person name="Carrere S."/>
            <person name="Marande W."/>
            <person name="Arribat S."/>
            <person name="Keller J."/>
            <person name="Huneau C."/>
            <person name="Blein T."/>
            <person name="Aime D."/>
            <person name="Laguerre M."/>
            <person name="Taylor J."/>
            <person name="Schubert V."/>
            <person name="Nelson M."/>
            <person name="Geu-Flores F."/>
            <person name="Crespi M."/>
            <person name="Gallardo-Guerrero K."/>
            <person name="Delaux P.-M."/>
            <person name="Salse J."/>
            <person name="Berges H."/>
            <person name="Guyot R."/>
            <person name="Gouzy J."/>
            <person name="Peret B."/>
        </authorList>
    </citation>
    <scope>NUCLEOTIDE SEQUENCE [LARGE SCALE GENOMIC DNA]</scope>
    <source>
        <strain evidence="3">cv. Amiga</strain>
    </source>
</reference>
<evidence type="ECO:0000256" key="1">
    <source>
        <dbReference type="SAM" id="MobiDB-lite"/>
    </source>
</evidence>
<feature type="region of interest" description="Disordered" evidence="1">
    <location>
        <begin position="1"/>
        <end position="21"/>
    </location>
</feature>
<accession>A0A6A4N6P6</accession>
<evidence type="ECO:0000313" key="2">
    <source>
        <dbReference type="EMBL" id="KAE9586925.1"/>
    </source>
</evidence>
<sequence>MYSRRMKPMHIQTRSVQSANHPAWWKRSKTVMKLSRTSQCLQMSNSTHRTHSQKGMICTP</sequence>
<evidence type="ECO:0000313" key="3">
    <source>
        <dbReference type="Proteomes" id="UP000447434"/>
    </source>
</evidence>
<proteinExistence type="predicted"/>
<dbReference type="AlphaFoldDB" id="A0A6A4N6P6"/>
<dbReference type="Proteomes" id="UP000447434">
    <property type="component" value="Chromosome 23"/>
</dbReference>
<name>A0A6A4N6P6_LUPAL</name>
<organism evidence="2 3">
    <name type="scientific">Lupinus albus</name>
    <name type="common">White lupine</name>
    <name type="synonym">Lupinus termis</name>
    <dbReference type="NCBI Taxonomy" id="3870"/>
    <lineage>
        <taxon>Eukaryota</taxon>
        <taxon>Viridiplantae</taxon>
        <taxon>Streptophyta</taxon>
        <taxon>Embryophyta</taxon>
        <taxon>Tracheophyta</taxon>
        <taxon>Spermatophyta</taxon>
        <taxon>Magnoliopsida</taxon>
        <taxon>eudicotyledons</taxon>
        <taxon>Gunneridae</taxon>
        <taxon>Pentapetalae</taxon>
        <taxon>rosids</taxon>
        <taxon>fabids</taxon>
        <taxon>Fabales</taxon>
        <taxon>Fabaceae</taxon>
        <taxon>Papilionoideae</taxon>
        <taxon>50 kb inversion clade</taxon>
        <taxon>genistoids sensu lato</taxon>
        <taxon>core genistoids</taxon>
        <taxon>Genisteae</taxon>
        <taxon>Lupinus</taxon>
    </lineage>
</organism>
<dbReference type="EMBL" id="WOCE01000023">
    <property type="protein sequence ID" value="KAE9586925.1"/>
    <property type="molecule type" value="Genomic_DNA"/>
</dbReference>
<gene>
    <name evidence="2" type="ORF">Lalb_Chr23g0268311</name>
</gene>
<comment type="caution">
    <text evidence="2">The sequence shown here is derived from an EMBL/GenBank/DDBJ whole genome shotgun (WGS) entry which is preliminary data.</text>
</comment>
<keyword evidence="3" id="KW-1185">Reference proteome</keyword>
<protein>
    <submittedName>
        <fullName evidence="2">Uncharacterized protein</fullName>
    </submittedName>
</protein>